<accession>A0AAJ1N3Q9</accession>
<evidence type="ECO:0000313" key="1">
    <source>
        <dbReference type="EMBL" id="MDE1478586.1"/>
    </source>
</evidence>
<gene>
    <name evidence="1" type="ORF">KKJ01_10185</name>
</gene>
<dbReference type="RefSeq" id="WP_274712517.1">
    <property type="nucleotide sequence ID" value="NZ_JAILSO010000030.1"/>
</dbReference>
<dbReference type="AlphaFoldDB" id="A0AAJ1N3Q9"/>
<protein>
    <submittedName>
        <fullName evidence="1">Uncharacterized protein</fullName>
    </submittedName>
</protein>
<sequence length="135" mass="15199">MNDTSKNAKDKKGYSLVGVVSLPGIARRYAIIANNDDMYTTSLTLYNQKGAEALCHDGSWLCSAMQVIKRSGDESEIESVLIAWNDSYTQKDVSKEFILSRGWYRDMMSQGIGVTAHPYKRRILLAWLRGQEDKG</sequence>
<dbReference type="EMBL" id="JAILSO010000030">
    <property type="protein sequence ID" value="MDE1478586.1"/>
    <property type="molecule type" value="Genomic_DNA"/>
</dbReference>
<reference evidence="1" key="2">
    <citation type="journal article" date="2022" name="J. Evol. Biol.">
        <title>Pre- and post-association barriers to host switching in sympatric mutualists.</title>
        <authorList>
            <person name="Dinges Z.M."/>
            <person name="Phillips R.K."/>
            <person name="Lively C.M."/>
            <person name="Bashey F."/>
        </authorList>
    </citation>
    <scope>NUCLEOTIDE SEQUENCE</scope>
    <source>
        <strain evidence="1">MC_266_E_2016</strain>
    </source>
</reference>
<comment type="caution">
    <text evidence="1">The sequence shown here is derived from an EMBL/GenBank/DDBJ whole genome shotgun (WGS) entry which is preliminary data.</text>
</comment>
<evidence type="ECO:0000313" key="2">
    <source>
        <dbReference type="Proteomes" id="UP001222434"/>
    </source>
</evidence>
<reference evidence="1" key="1">
    <citation type="submission" date="2021-08" db="EMBL/GenBank/DDBJ databases">
        <authorList>
            <person name="Papudeshi B."/>
            <person name="Bashey-Visser F."/>
        </authorList>
    </citation>
    <scope>NUCLEOTIDE SEQUENCE</scope>
    <source>
        <strain evidence="1">MC_266_E_2016</strain>
    </source>
</reference>
<name>A0AAJ1N3Q9_XENBV</name>
<organism evidence="1 2">
    <name type="scientific">Xenorhabdus bovienii</name>
    <name type="common">Xenorhabdus nematophila subsp. bovienii</name>
    <dbReference type="NCBI Taxonomy" id="40576"/>
    <lineage>
        <taxon>Bacteria</taxon>
        <taxon>Pseudomonadati</taxon>
        <taxon>Pseudomonadota</taxon>
        <taxon>Gammaproteobacteria</taxon>
        <taxon>Enterobacterales</taxon>
        <taxon>Morganellaceae</taxon>
        <taxon>Xenorhabdus</taxon>
    </lineage>
</organism>
<dbReference type="Proteomes" id="UP001222434">
    <property type="component" value="Unassembled WGS sequence"/>
</dbReference>
<proteinExistence type="predicted"/>